<evidence type="ECO:0000313" key="5">
    <source>
        <dbReference type="EMBL" id="SHH72968.1"/>
    </source>
</evidence>
<feature type="domain" description="Ionotropic glutamate receptor C-terminal" evidence="4">
    <location>
        <begin position="39"/>
        <end position="260"/>
    </location>
</feature>
<name>A0A1M5VCT8_9CLOT</name>
<dbReference type="EMBL" id="FQXM01000011">
    <property type="protein sequence ID" value="SHH72968.1"/>
    <property type="molecule type" value="Genomic_DNA"/>
</dbReference>
<dbReference type="GO" id="GO:0015276">
    <property type="term" value="F:ligand-gated monoatomic ion channel activity"/>
    <property type="evidence" value="ECO:0007669"/>
    <property type="project" value="InterPro"/>
</dbReference>
<keyword evidence="1 2" id="KW-0732">Signal</keyword>
<dbReference type="SMART" id="SM00079">
    <property type="entry name" value="PBPe"/>
    <property type="match status" value="1"/>
</dbReference>
<reference evidence="5 6" key="1">
    <citation type="submission" date="2016-11" db="EMBL/GenBank/DDBJ databases">
        <authorList>
            <person name="Jaros S."/>
            <person name="Januszkiewicz K."/>
            <person name="Wedrychowicz H."/>
        </authorList>
    </citation>
    <scope>NUCLEOTIDE SEQUENCE [LARGE SCALE GENOMIC DNA]</scope>
    <source>
        <strain evidence="5 6">DSM 8605</strain>
    </source>
</reference>
<dbReference type="InterPro" id="IPR001320">
    <property type="entry name" value="Iontro_rcpt_C"/>
</dbReference>
<dbReference type="AlphaFoldDB" id="A0A1M5VCT8"/>
<protein>
    <submittedName>
        <fullName evidence="5">Polar amino acid transport system substrate-binding protein</fullName>
    </submittedName>
</protein>
<dbReference type="SUPFAM" id="SSF53850">
    <property type="entry name" value="Periplasmic binding protein-like II"/>
    <property type="match status" value="1"/>
</dbReference>
<gene>
    <name evidence="5" type="ORF">SAMN02745207_02209</name>
</gene>
<feature type="signal peptide" evidence="2">
    <location>
        <begin position="1"/>
        <end position="26"/>
    </location>
</feature>
<evidence type="ECO:0000259" key="4">
    <source>
        <dbReference type="SMART" id="SM00079"/>
    </source>
</evidence>
<dbReference type="InterPro" id="IPR001638">
    <property type="entry name" value="Solute-binding_3/MltF_N"/>
</dbReference>
<proteinExistence type="predicted"/>
<dbReference type="PANTHER" id="PTHR35936:SF17">
    <property type="entry name" value="ARGININE-BINDING EXTRACELLULAR PROTEIN ARTP"/>
    <property type="match status" value="1"/>
</dbReference>
<organism evidence="5 6">
    <name type="scientific">Clostridium grantii DSM 8605</name>
    <dbReference type="NCBI Taxonomy" id="1121316"/>
    <lineage>
        <taxon>Bacteria</taxon>
        <taxon>Bacillati</taxon>
        <taxon>Bacillota</taxon>
        <taxon>Clostridia</taxon>
        <taxon>Eubacteriales</taxon>
        <taxon>Clostridiaceae</taxon>
        <taxon>Clostridium</taxon>
    </lineage>
</organism>
<evidence type="ECO:0000256" key="1">
    <source>
        <dbReference type="ARBA" id="ARBA00022729"/>
    </source>
</evidence>
<dbReference type="Gene3D" id="3.40.190.10">
    <property type="entry name" value="Periplasmic binding protein-like II"/>
    <property type="match status" value="2"/>
</dbReference>
<feature type="domain" description="Solute-binding protein family 3/N-terminal" evidence="3">
    <location>
        <begin position="39"/>
        <end position="261"/>
    </location>
</feature>
<dbReference type="Pfam" id="PF00497">
    <property type="entry name" value="SBP_bac_3"/>
    <property type="match status" value="1"/>
</dbReference>
<evidence type="ECO:0000313" key="6">
    <source>
        <dbReference type="Proteomes" id="UP000184447"/>
    </source>
</evidence>
<evidence type="ECO:0000256" key="2">
    <source>
        <dbReference type="SAM" id="SignalP"/>
    </source>
</evidence>
<dbReference type="Proteomes" id="UP000184447">
    <property type="component" value="Unassembled WGS sequence"/>
</dbReference>
<sequence length="275" mass="30939">MKLMKKIVAILLATTFISMLFTGCTANNNKANTNDQNEELIVGMELAYPPFETKDSDGNPTGVSADLAKALGEYLNRPVKIENINWDGLIPSLQTNKVDVVISSMTITDERKEVIDFSDPYAHSYLALLVNKDSDVKSIEDLNEEGRTIDVKKGTTGYIYANKNLTKATINALSSENACVTEVTQGKADAFIYDQLTIYRQNQLNKETTEAVLIPFQDSESWGMAVNKGNEELLSEINAFIKEYKEKDGFEEVTNKYMAEEKKIFDELDFPWFFD</sequence>
<accession>A0A1M5VCT8</accession>
<dbReference type="PANTHER" id="PTHR35936">
    <property type="entry name" value="MEMBRANE-BOUND LYTIC MUREIN TRANSGLYCOSYLASE F"/>
    <property type="match status" value="1"/>
</dbReference>
<evidence type="ECO:0000259" key="3">
    <source>
        <dbReference type="SMART" id="SM00062"/>
    </source>
</evidence>
<dbReference type="STRING" id="1121316.SAMN02745207_02209"/>
<dbReference type="GO" id="GO:0016020">
    <property type="term" value="C:membrane"/>
    <property type="evidence" value="ECO:0007669"/>
    <property type="project" value="InterPro"/>
</dbReference>
<feature type="chain" id="PRO_5013268637" evidence="2">
    <location>
        <begin position="27"/>
        <end position="275"/>
    </location>
</feature>
<dbReference type="PROSITE" id="PS51257">
    <property type="entry name" value="PROKAR_LIPOPROTEIN"/>
    <property type="match status" value="1"/>
</dbReference>
<dbReference type="CDD" id="cd13629">
    <property type="entry name" value="PBP2_Dsm1740"/>
    <property type="match status" value="1"/>
</dbReference>
<keyword evidence="6" id="KW-1185">Reference proteome</keyword>
<dbReference type="SMART" id="SM00062">
    <property type="entry name" value="PBPb"/>
    <property type="match status" value="1"/>
</dbReference>